<evidence type="ECO:0000256" key="1">
    <source>
        <dbReference type="SAM" id="MobiDB-lite"/>
    </source>
</evidence>
<gene>
    <name evidence="3" type="ORF">F4U95_22010</name>
    <name evidence="2" type="ORF">F4U96_21895</name>
</gene>
<evidence type="ECO:0000313" key="3">
    <source>
        <dbReference type="EMBL" id="KAA9024496.1"/>
    </source>
</evidence>
<evidence type="ECO:0000313" key="5">
    <source>
        <dbReference type="Proteomes" id="UP000326364"/>
    </source>
</evidence>
<accession>A0A5J5HRX0</accession>
<feature type="compositionally biased region" description="Basic and acidic residues" evidence="1">
    <location>
        <begin position="52"/>
        <end position="68"/>
    </location>
</feature>
<organism evidence="3 4">
    <name type="scientific">Sphingobium limneticum</name>
    <dbReference type="NCBI Taxonomy" id="1007511"/>
    <lineage>
        <taxon>Bacteria</taxon>
        <taxon>Pseudomonadati</taxon>
        <taxon>Pseudomonadota</taxon>
        <taxon>Alphaproteobacteria</taxon>
        <taxon>Sphingomonadales</taxon>
        <taxon>Sphingomonadaceae</taxon>
        <taxon>Sphingobium</taxon>
    </lineage>
</organism>
<evidence type="ECO:0000313" key="4">
    <source>
        <dbReference type="Proteomes" id="UP000325933"/>
    </source>
</evidence>
<proteinExistence type="predicted"/>
<reference evidence="4 5" key="1">
    <citation type="submission" date="2019-09" db="EMBL/GenBank/DDBJ databases">
        <authorList>
            <person name="Feng G."/>
        </authorList>
    </citation>
    <scope>NUCLEOTIDE SEQUENCE [LARGE SCALE GENOMIC DNA]</scope>
    <source>
        <strain evidence="3 4">KACC 19283</strain>
        <strain evidence="2 5">KACC 19284</strain>
    </source>
</reference>
<dbReference type="AlphaFoldDB" id="A0A5J5HRX0"/>
<sequence>MIPEQIPGENDQADMQGTSMDDLPGTDDGTDEDVDVDVDADEEDQDADALEDAQKDAAEQREQEGGYQ</sequence>
<dbReference type="RefSeq" id="WP_120252932.1">
    <property type="nucleotide sequence ID" value="NZ_JBNNIY010000005.1"/>
</dbReference>
<feature type="region of interest" description="Disordered" evidence="1">
    <location>
        <begin position="1"/>
        <end position="68"/>
    </location>
</feature>
<evidence type="ECO:0000313" key="2">
    <source>
        <dbReference type="EMBL" id="KAA9012045.1"/>
    </source>
</evidence>
<feature type="compositionally biased region" description="Acidic residues" evidence="1">
    <location>
        <begin position="24"/>
        <end position="51"/>
    </location>
</feature>
<name>A0A5J5HRX0_9SPHN</name>
<dbReference type="Proteomes" id="UP000326364">
    <property type="component" value="Unassembled WGS sequence"/>
</dbReference>
<keyword evidence="5" id="KW-1185">Reference proteome</keyword>
<comment type="caution">
    <text evidence="3">The sequence shown here is derived from an EMBL/GenBank/DDBJ whole genome shotgun (WGS) entry which is preliminary data.</text>
</comment>
<dbReference type="EMBL" id="VYQA01000026">
    <property type="protein sequence ID" value="KAA9024496.1"/>
    <property type="molecule type" value="Genomic_DNA"/>
</dbReference>
<protein>
    <submittedName>
        <fullName evidence="3">Uncharacterized protein</fullName>
    </submittedName>
</protein>
<dbReference type="EMBL" id="VYQB01000026">
    <property type="protein sequence ID" value="KAA9012045.1"/>
    <property type="molecule type" value="Genomic_DNA"/>
</dbReference>
<dbReference type="Proteomes" id="UP000325933">
    <property type="component" value="Unassembled WGS sequence"/>
</dbReference>